<evidence type="ECO:0000313" key="2">
    <source>
        <dbReference type="EMBL" id="CAF9943133.1"/>
    </source>
</evidence>
<dbReference type="AlphaFoldDB" id="A0A8H3JA03"/>
<keyword evidence="3" id="KW-1185">Reference proteome</keyword>
<proteinExistence type="predicted"/>
<dbReference type="Proteomes" id="UP000664203">
    <property type="component" value="Unassembled WGS sequence"/>
</dbReference>
<feature type="region of interest" description="Disordered" evidence="1">
    <location>
        <begin position="90"/>
        <end position="144"/>
    </location>
</feature>
<dbReference type="OrthoDB" id="10471828at2759"/>
<accession>A0A8H3JA03</accession>
<reference evidence="2" key="1">
    <citation type="submission" date="2021-03" db="EMBL/GenBank/DDBJ databases">
        <authorList>
            <person name="Tagirdzhanova G."/>
        </authorList>
    </citation>
    <scope>NUCLEOTIDE SEQUENCE</scope>
</reference>
<gene>
    <name evidence="2" type="ORF">ALECFALPRED_010687</name>
</gene>
<organism evidence="2 3">
    <name type="scientific">Alectoria fallacina</name>
    <dbReference type="NCBI Taxonomy" id="1903189"/>
    <lineage>
        <taxon>Eukaryota</taxon>
        <taxon>Fungi</taxon>
        <taxon>Dikarya</taxon>
        <taxon>Ascomycota</taxon>
        <taxon>Pezizomycotina</taxon>
        <taxon>Lecanoromycetes</taxon>
        <taxon>OSLEUM clade</taxon>
        <taxon>Lecanoromycetidae</taxon>
        <taxon>Lecanorales</taxon>
        <taxon>Lecanorineae</taxon>
        <taxon>Parmeliaceae</taxon>
        <taxon>Alectoria</taxon>
    </lineage>
</organism>
<dbReference type="EMBL" id="CAJPDR010000901">
    <property type="protein sequence ID" value="CAF9943133.1"/>
    <property type="molecule type" value="Genomic_DNA"/>
</dbReference>
<comment type="caution">
    <text evidence="2">The sequence shown here is derived from an EMBL/GenBank/DDBJ whole genome shotgun (WGS) entry which is preliminary data.</text>
</comment>
<protein>
    <submittedName>
        <fullName evidence="2">Uncharacterized protein</fullName>
    </submittedName>
</protein>
<evidence type="ECO:0000313" key="3">
    <source>
        <dbReference type="Proteomes" id="UP000664203"/>
    </source>
</evidence>
<name>A0A8H3JA03_9LECA</name>
<evidence type="ECO:0000256" key="1">
    <source>
        <dbReference type="SAM" id="MobiDB-lite"/>
    </source>
</evidence>
<sequence length="225" mass="24749">MPPPQEADSVRQGRFLWPTIRSGLSRSLRNHGEFLPDSKLYVLVLTFAMNKSARLEMSYEEKITKYAMSVEKAIDVGFGKLALQDIQATMPESEPSNPAKQASPPPKTFSSTNKRKAEGDDGTATQPAMSKKHQPLPVAAAATNTEEDGLTVLAKFRKKRASKANTEKVPGPINVKELALERQAPSSCIAVDSEPHSDIEKLKFYYLGPPMTAYKAFPLSCQLCH</sequence>